<feature type="repeat" description="PPR" evidence="2">
    <location>
        <begin position="216"/>
        <end position="250"/>
    </location>
</feature>
<feature type="repeat" description="PPR" evidence="2">
    <location>
        <begin position="286"/>
        <end position="316"/>
    </location>
</feature>
<evidence type="ECO:0000256" key="2">
    <source>
        <dbReference type="PROSITE-ProRule" id="PRU00708"/>
    </source>
</evidence>
<dbReference type="Gene3D" id="1.25.40.10">
    <property type="entry name" value="Tetratricopeptide repeat domain"/>
    <property type="match status" value="4"/>
</dbReference>
<dbReference type="PROSITE" id="PS51375">
    <property type="entry name" value="PPR"/>
    <property type="match status" value="5"/>
</dbReference>
<dbReference type="InterPro" id="IPR046849">
    <property type="entry name" value="E2_motif"/>
</dbReference>
<dbReference type="AlphaFoldDB" id="A0AAD4RUS3"/>
<dbReference type="EMBL" id="JAJJMB010017986">
    <property type="protein sequence ID" value="KAI3832631.1"/>
    <property type="molecule type" value="Genomic_DNA"/>
</dbReference>
<reference evidence="4" key="1">
    <citation type="submission" date="2022-04" db="EMBL/GenBank/DDBJ databases">
        <title>A functionally conserved STORR gene fusion in Papaver species that diverged 16.8 million years ago.</title>
        <authorList>
            <person name="Catania T."/>
        </authorList>
    </citation>
    <scope>NUCLEOTIDE SEQUENCE</scope>
    <source>
        <strain evidence="4">S-188037</strain>
    </source>
</reference>
<dbReference type="Pfam" id="PF13041">
    <property type="entry name" value="PPR_2"/>
    <property type="match status" value="2"/>
</dbReference>
<dbReference type="FunFam" id="1.25.40.10:FF:000682">
    <property type="entry name" value="Pentatricopeptide repeat-containing protein At3g16610"/>
    <property type="match status" value="1"/>
</dbReference>
<comment type="caution">
    <text evidence="4">The sequence shown here is derived from an EMBL/GenBank/DDBJ whole genome shotgun (WGS) entry which is preliminary data.</text>
</comment>
<dbReference type="InterPro" id="IPR032867">
    <property type="entry name" value="DYW_dom"/>
</dbReference>
<evidence type="ECO:0000313" key="4">
    <source>
        <dbReference type="EMBL" id="KAI3832631.1"/>
    </source>
</evidence>
<dbReference type="Proteomes" id="UP001202328">
    <property type="component" value="Unassembled WGS sequence"/>
</dbReference>
<dbReference type="Pfam" id="PF20430">
    <property type="entry name" value="Eplus_motif"/>
    <property type="match status" value="1"/>
</dbReference>
<dbReference type="FunFam" id="1.25.40.10:FF:000450">
    <property type="entry name" value="Putative pentatricopeptide repeat-containing protein"/>
    <property type="match status" value="1"/>
</dbReference>
<dbReference type="FunFam" id="1.25.40.10:FF:000090">
    <property type="entry name" value="Pentatricopeptide repeat-containing protein, chloroplastic"/>
    <property type="match status" value="1"/>
</dbReference>
<dbReference type="Pfam" id="PF14432">
    <property type="entry name" value="DYW_deaminase"/>
    <property type="match status" value="1"/>
</dbReference>
<dbReference type="GO" id="GO:0009451">
    <property type="term" value="P:RNA modification"/>
    <property type="evidence" value="ECO:0007669"/>
    <property type="project" value="InterPro"/>
</dbReference>
<dbReference type="PANTHER" id="PTHR47926">
    <property type="entry name" value="PENTATRICOPEPTIDE REPEAT-CONTAINING PROTEIN"/>
    <property type="match status" value="1"/>
</dbReference>
<dbReference type="PANTHER" id="PTHR47926:SF503">
    <property type="entry name" value="PENTATRICOPEPTIDE REPEAT-CONTAINING PROTEIN"/>
    <property type="match status" value="1"/>
</dbReference>
<dbReference type="InterPro" id="IPR002885">
    <property type="entry name" value="PPR_rpt"/>
</dbReference>
<feature type="repeat" description="PPR" evidence="2">
    <location>
        <begin position="12"/>
        <end position="46"/>
    </location>
</feature>
<evidence type="ECO:0000256" key="1">
    <source>
        <dbReference type="ARBA" id="ARBA00022737"/>
    </source>
</evidence>
<dbReference type="InterPro" id="IPR011990">
    <property type="entry name" value="TPR-like_helical_dom_sf"/>
</dbReference>
<keyword evidence="1" id="KW-0677">Repeat</keyword>
<dbReference type="GO" id="GO:0003723">
    <property type="term" value="F:RNA binding"/>
    <property type="evidence" value="ECO:0007669"/>
    <property type="project" value="InterPro"/>
</dbReference>
<feature type="domain" description="DYW" evidence="3">
    <location>
        <begin position="554"/>
        <end position="623"/>
    </location>
</feature>
<dbReference type="Pfam" id="PF01535">
    <property type="entry name" value="PPR"/>
    <property type="match status" value="5"/>
</dbReference>
<keyword evidence="5" id="KW-1185">Reference proteome</keyword>
<protein>
    <recommendedName>
        <fullName evidence="3">DYW domain-containing protein</fullName>
    </recommendedName>
</protein>
<name>A0AAD4RUS3_9MAGN</name>
<accession>A0AAD4RUS3</accession>
<organism evidence="4 5">
    <name type="scientific">Papaver atlanticum</name>
    <dbReference type="NCBI Taxonomy" id="357466"/>
    <lineage>
        <taxon>Eukaryota</taxon>
        <taxon>Viridiplantae</taxon>
        <taxon>Streptophyta</taxon>
        <taxon>Embryophyta</taxon>
        <taxon>Tracheophyta</taxon>
        <taxon>Spermatophyta</taxon>
        <taxon>Magnoliopsida</taxon>
        <taxon>Ranunculales</taxon>
        <taxon>Papaveraceae</taxon>
        <taxon>Papaveroideae</taxon>
        <taxon>Papaver</taxon>
    </lineage>
</organism>
<dbReference type="Pfam" id="PF20431">
    <property type="entry name" value="E_motif"/>
    <property type="match status" value="1"/>
</dbReference>
<dbReference type="SUPFAM" id="SSF48452">
    <property type="entry name" value="TPR-like"/>
    <property type="match status" value="1"/>
</dbReference>
<dbReference type="NCBIfam" id="TIGR00756">
    <property type="entry name" value="PPR"/>
    <property type="match status" value="5"/>
</dbReference>
<proteinExistence type="predicted"/>
<feature type="repeat" description="PPR" evidence="2">
    <location>
        <begin position="185"/>
        <end position="215"/>
    </location>
</feature>
<sequence length="623" mass="69674">MIKPSIISRSYYSNSWNIQLREVAKDGYFKECIEIYRQMLRHGDSPDSFTFPFALKSCASLSLPISGSQIHSHVIKTGCEPDPFVQTSLISMYSKFSLIDNARMVFDENVHSRRLTVCYNALLAGYTHNSQPLKAMLLFQKMFSSDVPFNNITMLGVIPACALPENIGFGMSLHGCNVKYGTDCDSFVVNSLLTMYVKCGSTELARKLFDEIPQKGLISWNAMISGYAQNGLATQVLDLYSEMKFFGVEPDPVTFVGVLSSCTHLGAQRIGLEIEQRIARSNFGANTYLTNALINMYARCGNLARARKLFDVMGEKNIVSWTAMIAGYGMHGHGDIAIELFNEMKLTGIRPDGTAYVCVLSACSHAGLTDKGLGYFKEMERDYGTRPGHEHYACLVDLLGRAGRFQEVKELIDSMPMKPDGAVWGTLLGACKIHGDVKLAELAFERVIELEPTNVGYYVLLSNIYTNAENMEGVARVRVMIRERKLRKEPGCSYVELKGKVHLFVAGDRNHPRTNEIYEMLNRLEELIEESYGTEAKNEKLRRSEETTSTSAGVHSEKLAVAFGLLNTTADTEIVIIKNLRICGDCHLFMKVVSEVVNRGILVRDASRFHHFKDGTCSCNDYW</sequence>
<dbReference type="InterPro" id="IPR046848">
    <property type="entry name" value="E_motif"/>
</dbReference>
<dbReference type="GO" id="GO:0008270">
    <property type="term" value="F:zinc ion binding"/>
    <property type="evidence" value="ECO:0007669"/>
    <property type="project" value="InterPro"/>
</dbReference>
<dbReference type="InterPro" id="IPR046960">
    <property type="entry name" value="PPR_At4g14850-like_plant"/>
</dbReference>
<evidence type="ECO:0000259" key="3">
    <source>
        <dbReference type="Pfam" id="PF14432"/>
    </source>
</evidence>
<gene>
    <name evidence="4" type="ORF">MKW98_002177</name>
</gene>
<evidence type="ECO:0000313" key="5">
    <source>
        <dbReference type="Proteomes" id="UP001202328"/>
    </source>
</evidence>
<feature type="repeat" description="PPR" evidence="2">
    <location>
        <begin position="317"/>
        <end position="351"/>
    </location>
</feature>